<dbReference type="PROSITE" id="PS51462">
    <property type="entry name" value="NUDIX"/>
    <property type="match status" value="1"/>
</dbReference>
<feature type="domain" description="Nudix hydrolase" evidence="3">
    <location>
        <begin position="29"/>
        <end position="157"/>
    </location>
</feature>
<accession>A0A4R7FKW5</accession>
<gene>
    <name evidence="4" type="ORF">CLV52_1936</name>
</gene>
<dbReference type="InterPro" id="IPR015797">
    <property type="entry name" value="NUDIX_hydrolase-like_dom_sf"/>
</dbReference>
<dbReference type="PANTHER" id="PTHR43046">
    <property type="entry name" value="GDP-MANNOSE MANNOSYL HYDROLASE"/>
    <property type="match status" value="1"/>
</dbReference>
<proteinExistence type="predicted"/>
<keyword evidence="2" id="KW-0378">Hydrolase</keyword>
<sequence>MTDLPPGPPPGPRDPADGWVELPDGRRFWGRAGAAGLLVVAPDGAVLLQHRVGWSHFGGTWGLPGGARHVGESALAGALRETNEETGIEVAALRPRFAVRLDLDVWSYTTVAADAPSALPVAVTDRESTALEWVPADRVADRDLHPGFGAAWPRLQEALREPARVLVVDVANVMGSRPDGWWKDRAGAAGRLLASLSVLAVVGIPEESGPGPLPVVRRWPRVVAVLEGAARAAADEDGLVVVRAAGSGDDEVVAQAEAAAGAPVTVVTADRGLAERVRAVGSDVLGPGRLLDLL</sequence>
<evidence type="ECO:0000259" key="3">
    <source>
        <dbReference type="PROSITE" id="PS51462"/>
    </source>
</evidence>
<dbReference type="SUPFAM" id="SSF55811">
    <property type="entry name" value="Nudix"/>
    <property type="match status" value="1"/>
</dbReference>
<dbReference type="InterPro" id="IPR020084">
    <property type="entry name" value="NUDIX_hydrolase_CS"/>
</dbReference>
<dbReference type="InterPro" id="IPR000086">
    <property type="entry name" value="NUDIX_hydrolase_dom"/>
</dbReference>
<reference evidence="4 5" key="1">
    <citation type="submission" date="2019-03" db="EMBL/GenBank/DDBJ databases">
        <title>Genomic Encyclopedia of Archaeal and Bacterial Type Strains, Phase II (KMG-II): from individual species to whole genera.</title>
        <authorList>
            <person name="Goeker M."/>
        </authorList>
    </citation>
    <scope>NUCLEOTIDE SEQUENCE [LARGE SCALE GENOMIC DNA]</scope>
    <source>
        <strain evidence="4 5">DSM 24782</strain>
    </source>
</reference>
<evidence type="ECO:0000313" key="5">
    <source>
        <dbReference type="Proteomes" id="UP000295344"/>
    </source>
</evidence>
<comment type="caution">
    <text evidence="4">The sequence shown here is derived from an EMBL/GenBank/DDBJ whole genome shotgun (WGS) entry which is preliminary data.</text>
</comment>
<evidence type="ECO:0000256" key="2">
    <source>
        <dbReference type="ARBA" id="ARBA00022801"/>
    </source>
</evidence>
<dbReference type="Gene3D" id="3.90.79.10">
    <property type="entry name" value="Nucleoside Triphosphate Pyrophosphohydrolase"/>
    <property type="match status" value="1"/>
</dbReference>
<dbReference type="EMBL" id="SOAM01000002">
    <property type="protein sequence ID" value="TDS76997.1"/>
    <property type="molecule type" value="Genomic_DNA"/>
</dbReference>
<dbReference type="Pfam" id="PF00293">
    <property type="entry name" value="NUDIX"/>
    <property type="match status" value="1"/>
</dbReference>
<dbReference type="Proteomes" id="UP000295344">
    <property type="component" value="Unassembled WGS sequence"/>
</dbReference>
<keyword evidence="5" id="KW-1185">Reference proteome</keyword>
<comment type="cofactor">
    <cofactor evidence="1">
        <name>Mg(2+)</name>
        <dbReference type="ChEBI" id="CHEBI:18420"/>
    </cofactor>
</comment>
<evidence type="ECO:0000256" key="1">
    <source>
        <dbReference type="ARBA" id="ARBA00001946"/>
    </source>
</evidence>
<organism evidence="4 5">
    <name type="scientific">Amnibacterium kyonggiense</name>
    <dbReference type="NCBI Taxonomy" id="595671"/>
    <lineage>
        <taxon>Bacteria</taxon>
        <taxon>Bacillati</taxon>
        <taxon>Actinomycetota</taxon>
        <taxon>Actinomycetes</taxon>
        <taxon>Micrococcales</taxon>
        <taxon>Microbacteriaceae</taxon>
        <taxon>Amnibacterium</taxon>
    </lineage>
</organism>
<dbReference type="RefSeq" id="WP_133766124.1">
    <property type="nucleotide sequence ID" value="NZ_BAAARP010000002.1"/>
</dbReference>
<name>A0A4R7FKW5_9MICO</name>
<dbReference type="AlphaFoldDB" id="A0A4R7FKW5"/>
<dbReference type="PROSITE" id="PS00893">
    <property type="entry name" value="NUDIX_BOX"/>
    <property type="match status" value="1"/>
</dbReference>
<protein>
    <submittedName>
        <fullName evidence="4">ADP-ribose pyrophosphatase YjhB (NUDIX family)</fullName>
    </submittedName>
</protein>
<dbReference type="PANTHER" id="PTHR43046:SF2">
    <property type="entry name" value="8-OXO-DGTP DIPHOSPHATASE-RELATED"/>
    <property type="match status" value="1"/>
</dbReference>
<dbReference type="GO" id="GO:0016787">
    <property type="term" value="F:hydrolase activity"/>
    <property type="evidence" value="ECO:0007669"/>
    <property type="project" value="UniProtKB-KW"/>
</dbReference>
<evidence type="ECO:0000313" key="4">
    <source>
        <dbReference type="EMBL" id="TDS76997.1"/>
    </source>
</evidence>
<dbReference type="OrthoDB" id="3404294at2"/>